<organism evidence="5 6">
    <name type="scientific">Paenibacillus thiaminolyticus</name>
    <name type="common">Bacillus thiaminolyticus</name>
    <dbReference type="NCBI Taxonomy" id="49283"/>
    <lineage>
        <taxon>Bacteria</taxon>
        <taxon>Bacillati</taxon>
        <taxon>Bacillota</taxon>
        <taxon>Bacilli</taxon>
        <taxon>Bacillales</taxon>
        <taxon>Paenibacillaceae</taxon>
        <taxon>Paenibacillus</taxon>
    </lineage>
</organism>
<protein>
    <submittedName>
        <fullName evidence="5">Toxin</fullName>
    </submittedName>
</protein>
<evidence type="ECO:0000256" key="1">
    <source>
        <dbReference type="SAM" id="Coils"/>
    </source>
</evidence>
<comment type="caution">
    <text evidence="5">The sequence shown here is derived from an EMBL/GenBank/DDBJ whole genome shotgun (WGS) entry which is preliminary data.</text>
</comment>
<dbReference type="RefSeq" id="WP_119792145.1">
    <property type="nucleotide sequence ID" value="NZ_QYZD01000004.1"/>
</dbReference>
<evidence type="ECO:0000259" key="3">
    <source>
        <dbReference type="Pfam" id="PF18413"/>
    </source>
</evidence>
<reference evidence="5 6" key="1">
    <citation type="submission" date="2018-09" db="EMBL/GenBank/DDBJ databases">
        <title>Paenibacillus SK2017-BO5.</title>
        <authorList>
            <person name="Piskunova J.V."/>
            <person name="Dubiley S.A."/>
            <person name="Severinov K.V."/>
        </authorList>
    </citation>
    <scope>NUCLEOTIDE SEQUENCE [LARGE SCALE GENOMIC DNA]</scope>
    <source>
        <strain evidence="5 6">BO5</strain>
    </source>
</reference>
<gene>
    <name evidence="5" type="ORF">DQX05_06995</name>
</gene>
<feature type="coiled-coil region" evidence="1">
    <location>
        <begin position="880"/>
        <end position="921"/>
    </location>
</feature>
<feature type="domain" description="Tc toxin complex TcA C-terminal TcB-binding" evidence="2">
    <location>
        <begin position="900"/>
        <end position="1032"/>
    </location>
</feature>
<dbReference type="InterPro" id="IPR046839">
    <property type="entry name" value="ABC_toxin_N"/>
</dbReference>
<evidence type="ECO:0000259" key="4">
    <source>
        <dbReference type="Pfam" id="PF20220"/>
    </source>
</evidence>
<dbReference type="AlphaFoldDB" id="A0A3A3GK21"/>
<keyword evidence="1" id="KW-0175">Coiled coil</keyword>
<feature type="domain" description="Tc toxin complex TcA C-terminal TcB-binding" evidence="2">
    <location>
        <begin position="1120"/>
        <end position="1186"/>
    </location>
</feature>
<dbReference type="Proteomes" id="UP000266177">
    <property type="component" value="Unassembled WGS sequence"/>
</dbReference>
<sequence length="1188" mass="133015">MSTSPLLQSIKEARRDALVSHYIARPGTLAKITDADSLYEYLLLDTKISELVKTSPVAEAISSVQLFINRCIEGYEGELTPQGNSHFAPGKFLDNWGTYNKRYSTWAGKERLKYYTGSYIDPSLRSNKTDLFQRLEQSISQGKLTEDGVKNALQNYLAEYEVLADLETISVNKGADERVLFFVGRTKTIPCEYYWRRLLLKPDNNKLVPAVWSQWKKITANIGEAVDNYVGLRWYKNRLHVQWRSTEKTQNNAGEASEEQYLNDWIMNSSGVWSSFRKSSFSEYSFIHGEGPGFPITIDHNQLIFDDKGSIKAIFTSLPDNAIHVCYETRYSSNDYRLHVAQLSLQEGESGEFSFSANKSFLVAIRDDSKPTEAISFLATYLGDTFPQSYGSIINNQFIPPSGSNIIDPINLTLIKNIDLSALLEKSLDALFDYTIQGNSQLGGTDAFYGPYGLYLWEIFFHVPFLMAVRFQTEQRYELAERWFQFIFNNAGYRDEYGNLLTDVGKVRYWNVLPLQEDTEWDDTLSLTTVDPDEIAMADPMQYKLAIFIHTLDFLISRGDNLYRMLERDALTEAKMYYIHASQLLGPRPEIRINHSWPDPTLQSEANAITAVPTLRNAQATPILALRALLNAENGHFLPPYNDELLAFWDKIELRLYNLRHNLSLDGQPLHLPLIAEPVKPRQLQLEYGPGDGLGGSAGSAQSRQSIYRFPLVVDKARTAVNSVIQFGNALENALAKQDSEAMTMLLQSQQQIVLQQTRDIQEKNLAALQASLEATMTAKAGAELRKTHFAGLADNWMSDNETASLTLRTTAGIINTSSNVPLAIAGGLDMAPNVFGLATGGSRWGAVSAAVAQGLQVSAAVMEQTANIIDISESYRRRREDWMLQRDIAENEAAQLASQIAALREQMDMARKQLALAETQQAHAQAVYELQSTRFTSQALFKWMIRNLSSLYYQMYDAALPLCMMAKQSLEKEIGSDKAVGVFTLPAWNDLYQGLLAGEALLLELQKLENLWLEEDKRGMEAVKTVSLDTLLRKETPESSFVDFVKEVLGGKTPDPVGGVGVQLQNNIFSATLDLSVLGLDRSYNQAEKARRIKNLSVTLPALLGPYQDIEATLTLGGETVALSHGVDDSGLFITDLNDSRFLPFEGMSPLSGTLVLSIFHTGSGGDQRLLLESLNDVIFHIRYVMK</sequence>
<dbReference type="Pfam" id="PF18413">
    <property type="entry name" value="Neuraminidase"/>
    <property type="match status" value="1"/>
</dbReference>
<dbReference type="OrthoDB" id="9781691at2"/>
<accession>A0A3A3GK21</accession>
<name>A0A3A3GK21_PANTH</name>
<dbReference type="EMBL" id="QYZD01000004">
    <property type="protein sequence ID" value="RJG25197.1"/>
    <property type="molecule type" value="Genomic_DNA"/>
</dbReference>
<feature type="domain" description="ABC toxin N-terminal" evidence="4">
    <location>
        <begin position="9"/>
        <end position="136"/>
    </location>
</feature>
<proteinExistence type="predicted"/>
<dbReference type="Pfam" id="PF18276">
    <property type="entry name" value="TcA_TcB_BD"/>
    <property type="match status" value="2"/>
</dbReference>
<evidence type="ECO:0000259" key="2">
    <source>
        <dbReference type="Pfam" id="PF18276"/>
    </source>
</evidence>
<dbReference type="InterPro" id="IPR041079">
    <property type="entry name" value="Neuraminidase-like"/>
</dbReference>
<evidence type="ECO:0000313" key="6">
    <source>
        <dbReference type="Proteomes" id="UP000266177"/>
    </source>
</evidence>
<dbReference type="Pfam" id="PF20220">
    <property type="entry name" value="ABC_toxin_N"/>
    <property type="match status" value="1"/>
</dbReference>
<evidence type="ECO:0000313" key="5">
    <source>
        <dbReference type="EMBL" id="RJG25197.1"/>
    </source>
</evidence>
<feature type="domain" description="Neuraminidase-like" evidence="3">
    <location>
        <begin position="172"/>
        <end position="261"/>
    </location>
</feature>
<dbReference type="InterPro" id="IPR040840">
    <property type="entry name" value="TcA_TcB_BD"/>
</dbReference>